<name>A0A226DH11_FOLCA</name>
<evidence type="ECO:0000256" key="1">
    <source>
        <dbReference type="SAM" id="SignalP"/>
    </source>
</evidence>
<dbReference type="AlphaFoldDB" id="A0A226DH11"/>
<comment type="caution">
    <text evidence="2">The sequence shown here is derived from an EMBL/GenBank/DDBJ whole genome shotgun (WGS) entry which is preliminary data.</text>
</comment>
<gene>
    <name evidence="2" type="ORF">Fcan01_20477</name>
</gene>
<sequence>MRYKTVALGIFILLNLTLVKRVSGQNAISNLISTLKIVTRLCYFPKVNSEKVARGFIGCYDYAPGKWEYFKCQKKVNGYLLDTKDHIEQAACKRPYRTPSYIACLMKEFRKSGLDLNKATAKVNDCQSRVVGVY</sequence>
<keyword evidence="1" id="KW-0732">Signal</keyword>
<reference evidence="2 3" key="1">
    <citation type="submission" date="2015-12" db="EMBL/GenBank/DDBJ databases">
        <title>The genome of Folsomia candida.</title>
        <authorList>
            <person name="Faddeeva A."/>
            <person name="Derks M.F."/>
            <person name="Anvar Y."/>
            <person name="Smit S."/>
            <person name="Van Straalen N."/>
            <person name="Roelofs D."/>
        </authorList>
    </citation>
    <scope>NUCLEOTIDE SEQUENCE [LARGE SCALE GENOMIC DNA]</scope>
    <source>
        <strain evidence="2 3">VU population</strain>
        <tissue evidence="2">Whole body</tissue>
    </source>
</reference>
<feature type="chain" id="PRO_5011968510" evidence="1">
    <location>
        <begin position="25"/>
        <end position="134"/>
    </location>
</feature>
<accession>A0A226DH11</accession>
<dbReference type="OrthoDB" id="10507371at2759"/>
<evidence type="ECO:0000313" key="3">
    <source>
        <dbReference type="Proteomes" id="UP000198287"/>
    </source>
</evidence>
<feature type="signal peptide" evidence="1">
    <location>
        <begin position="1"/>
        <end position="24"/>
    </location>
</feature>
<evidence type="ECO:0000313" key="2">
    <source>
        <dbReference type="EMBL" id="OXA44513.1"/>
    </source>
</evidence>
<dbReference type="EMBL" id="LNIX01000019">
    <property type="protein sequence ID" value="OXA44513.1"/>
    <property type="molecule type" value="Genomic_DNA"/>
</dbReference>
<protein>
    <submittedName>
        <fullName evidence="2">Uncharacterized protein</fullName>
    </submittedName>
</protein>
<dbReference type="Proteomes" id="UP000198287">
    <property type="component" value="Unassembled WGS sequence"/>
</dbReference>
<organism evidence="2 3">
    <name type="scientific">Folsomia candida</name>
    <name type="common">Springtail</name>
    <dbReference type="NCBI Taxonomy" id="158441"/>
    <lineage>
        <taxon>Eukaryota</taxon>
        <taxon>Metazoa</taxon>
        <taxon>Ecdysozoa</taxon>
        <taxon>Arthropoda</taxon>
        <taxon>Hexapoda</taxon>
        <taxon>Collembola</taxon>
        <taxon>Entomobryomorpha</taxon>
        <taxon>Isotomoidea</taxon>
        <taxon>Isotomidae</taxon>
        <taxon>Proisotominae</taxon>
        <taxon>Folsomia</taxon>
    </lineage>
</organism>
<proteinExistence type="predicted"/>
<keyword evidence="3" id="KW-1185">Reference proteome</keyword>